<evidence type="ECO:0000313" key="3">
    <source>
        <dbReference type="Proteomes" id="UP000443582"/>
    </source>
</evidence>
<dbReference type="Gene3D" id="1.10.10.1100">
    <property type="entry name" value="BFD-like [2Fe-2S]-binding domain"/>
    <property type="match status" value="1"/>
</dbReference>
<dbReference type="InterPro" id="IPR007419">
    <property type="entry name" value="BFD-like_2Fe2S-bd_dom"/>
</dbReference>
<comment type="caution">
    <text evidence="2">The sequence shown here is derived from an EMBL/GenBank/DDBJ whole genome shotgun (WGS) entry which is preliminary data.</text>
</comment>
<name>A0ABY0ID23_9BACT</name>
<dbReference type="EMBL" id="QDKL01000003">
    <property type="protein sequence ID" value="RZF20846.1"/>
    <property type="molecule type" value="Genomic_DNA"/>
</dbReference>
<evidence type="ECO:0000259" key="1">
    <source>
        <dbReference type="Pfam" id="PF04324"/>
    </source>
</evidence>
<gene>
    <name evidence="2" type="ORF">DAY19_12735</name>
</gene>
<dbReference type="Proteomes" id="UP000443582">
    <property type="component" value="Unassembled WGS sequence"/>
</dbReference>
<accession>A0ABY0ID23</accession>
<evidence type="ECO:0000313" key="2">
    <source>
        <dbReference type="EMBL" id="RZF20846.1"/>
    </source>
</evidence>
<protein>
    <submittedName>
        <fullName evidence="2">(2Fe-2S)-binding protein</fullName>
    </submittedName>
</protein>
<reference evidence="3" key="1">
    <citation type="journal article" date="2019" name="Int. J. Syst. Evol. Microbiol.">
        <title>Halobacteriovorax valvorus sp. nov., a novel prokaryotic predator isolated from coastal seawater of China.</title>
        <authorList>
            <person name="Chen M.-X."/>
        </authorList>
    </citation>
    <scope>NUCLEOTIDE SEQUENCE [LARGE SCALE GENOMIC DNA]</scope>
    <source>
        <strain evidence="3">BL9</strain>
    </source>
</reference>
<proteinExistence type="predicted"/>
<dbReference type="InterPro" id="IPR041854">
    <property type="entry name" value="BFD-like_2Fe2S-bd_dom_sf"/>
</dbReference>
<dbReference type="Pfam" id="PF04324">
    <property type="entry name" value="Fer2_BFD"/>
    <property type="match status" value="1"/>
</dbReference>
<feature type="domain" description="BFD-like [2Fe-2S]-binding" evidence="1">
    <location>
        <begin position="2"/>
        <end position="41"/>
    </location>
</feature>
<sequence length="71" mass="7630">MYICICNAITQDMLDNAIKQGQSEKEVMNKLGIGNSCGVCVLEKVSSGLAAKKKAEASQQTAKKNLTQPKK</sequence>
<keyword evidence="3" id="KW-1185">Reference proteome</keyword>
<dbReference type="RefSeq" id="WP_115363062.1">
    <property type="nucleotide sequence ID" value="NZ_QDKL01000003.1"/>
</dbReference>
<organism evidence="2 3">
    <name type="scientific">Halobacteriovorax vibrionivorans</name>
    <dbReference type="NCBI Taxonomy" id="2152716"/>
    <lineage>
        <taxon>Bacteria</taxon>
        <taxon>Pseudomonadati</taxon>
        <taxon>Bdellovibrionota</taxon>
        <taxon>Bacteriovoracia</taxon>
        <taxon>Bacteriovoracales</taxon>
        <taxon>Halobacteriovoraceae</taxon>
        <taxon>Halobacteriovorax</taxon>
    </lineage>
</organism>